<dbReference type="EMBL" id="VFQC01000003">
    <property type="protein sequence ID" value="TQN27788.1"/>
    <property type="molecule type" value="Genomic_DNA"/>
</dbReference>
<dbReference type="Proteomes" id="UP000317422">
    <property type="component" value="Unassembled WGS sequence"/>
</dbReference>
<evidence type="ECO:0000259" key="1">
    <source>
        <dbReference type="Pfam" id="PF00144"/>
    </source>
</evidence>
<dbReference type="Pfam" id="PF00144">
    <property type="entry name" value="Beta-lactamase"/>
    <property type="match status" value="1"/>
</dbReference>
<protein>
    <submittedName>
        <fullName evidence="2">CubicO group peptidase (Beta-lactamase class C family)</fullName>
    </submittedName>
</protein>
<dbReference type="OrthoDB" id="3499702at2"/>
<accession>A0A543N7K2</accession>
<dbReference type="PANTHER" id="PTHR46825">
    <property type="entry name" value="D-ALANYL-D-ALANINE-CARBOXYPEPTIDASE/ENDOPEPTIDASE AMPH"/>
    <property type="match status" value="1"/>
</dbReference>
<dbReference type="InterPro" id="IPR050491">
    <property type="entry name" value="AmpC-like"/>
</dbReference>
<feature type="domain" description="Beta-lactamase-related" evidence="1">
    <location>
        <begin position="12"/>
        <end position="326"/>
    </location>
</feature>
<dbReference type="InterPro" id="IPR001466">
    <property type="entry name" value="Beta-lactam-related"/>
</dbReference>
<dbReference type="PANTHER" id="PTHR46825:SF7">
    <property type="entry name" value="D-ALANYL-D-ALANINE CARBOXYPEPTIDASE"/>
    <property type="match status" value="1"/>
</dbReference>
<comment type="caution">
    <text evidence="2">The sequence shown here is derived from an EMBL/GenBank/DDBJ whole genome shotgun (WGS) entry which is preliminary data.</text>
</comment>
<dbReference type="AlphaFoldDB" id="A0A543N7K2"/>
<name>A0A543N7K2_9ACTN</name>
<evidence type="ECO:0000313" key="2">
    <source>
        <dbReference type="EMBL" id="TQN27788.1"/>
    </source>
</evidence>
<dbReference type="SUPFAM" id="SSF56601">
    <property type="entry name" value="beta-lactamase/transpeptidase-like"/>
    <property type="match status" value="1"/>
</dbReference>
<proteinExistence type="predicted"/>
<sequence length="451" mass="48130">MEASDLCLMLGDLAERHHVPGAQLSVYHQGRTFDLTHGVERSGEGGRVSTESHFAFGSVAKIFTAALVMQLVEDGDCDLDAPLSGHLRGQIPERHPLAGATPRQLLSHTAGLPSDHEGEQLRSSSMRRYLNSVLRARMLDAPGTAFSYANTGYAVAAYLVEALTGQSWWDTMEDYLLRPAGLDVSFLRDARWPSARNPAVSGHAVEKRTGHAEPVDFYVESTMVAAGGLAGSARDLVRFARAFLAPQHADPDTGIADPAVLREMGTSVDAAAPFGLADGWGAGWGLFHSRETTWWGHDGTLDGGTCNVRLSPDGGSAVALTTNATTGLLLWEDLVTELDRRGLDVGHYRQPSVSPALVAPADELAGEYANGDLTVRIDHRPGGGLTFTASNGFTGDLTAGSDLTCTVEATGRDQVAFAGRFLRDPESRAISSLQYNGRTLRRVSHALLKAA</sequence>
<dbReference type="InterPro" id="IPR012338">
    <property type="entry name" value="Beta-lactam/transpept-like"/>
</dbReference>
<dbReference type="RefSeq" id="WP_141926201.1">
    <property type="nucleotide sequence ID" value="NZ_VFQC01000003.1"/>
</dbReference>
<keyword evidence="3" id="KW-1185">Reference proteome</keyword>
<evidence type="ECO:0000313" key="3">
    <source>
        <dbReference type="Proteomes" id="UP000317422"/>
    </source>
</evidence>
<dbReference type="Gene3D" id="3.40.710.10">
    <property type="entry name" value="DD-peptidase/beta-lactamase superfamily"/>
    <property type="match status" value="1"/>
</dbReference>
<gene>
    <name evidence="2" type="ORF">FHX37_4518</name>
</gene>
<organism evidence="2 3">
    <name type="scientific">Haloactinospora alba</name>
    <dbReference type="NCBI Taxonomy" id="405555"/>
    <lineage>
        <taxon>Bacteria</taxon>
        <taxon>Bacillati</taxon>
        <taxon>Actinomycetota</taxon>
        <taxon>Actinomycetes</taxon>
        <taxon>Streptosporangiales</taxon>
        <taxon>Nocardiopsidaceae</taxon>
        <taxon>Haloactinospora</taxon>
    </lineage>
</organism>
<reference evidence="2 3" key="1">
    <citation type="submission" date="2019-06" db="EMBL/GenBank/DDBJ databases">
        <title>Sequencing the genomes of 1000 actinobacteria strains.</title>
        <authorList>
            <person name="Klenk H.-P."/>
        </authorList>
    </citation>
    <scope>NUCLEOTIDE SEQUENCE [LARGE SCALE GENOMIC DNA]</scope>
    <source>
        <strain evidence="2 3">DSM 45015</strain>
    </source>
</reference>